<feature type="chain" id="PRO_5019378691" evidence="1">
    <location>
        <begin position="31"/>
        <end position="252"/>
    </location>
</feature>
<reference evidence="2 3" key="1">
    <citation type="submission" date="2018-09" db="EMBL/GenBank/DDBJ databases">
        <title>Optimization and identification of Corynebacterium falsenii FN1-14 from fish paste.</title>
        <authorList>
            <person name="Daroonpunt R."/>
            <person name="Tanasupawat S."/>
        </authorList>
    </citation>
    <scope>NUCLEOTIDE SEQUENCE [LARGE SCALE GENOMIC DNA]</scope>
    <source>
        <strain evidence="2 3">FN1-14</strain>
    </source>
</reference>
<dbReference type="AlphaFoldDB" id="A0A418Q5J0"/>
<dbReference type="EMBL" id="QXJK01000011">
    <property type="protein sequence ID" value="RIX33870.1"/>
    <property type="molecule type" value="Genomic_DNA"/>
</dbReference>
<keyword evidence="3" id="KW-1185">Reference proteome</keyword>
<organism evidence="2 3">
    <name type="scientific">Corynebacterium falsenii</name>
    <dbReference type="NCBI Taxonomy" id="108486"/>
    <lineage>
        <taxon>Bacteria</taxon>
        <taxon>Bacillati</taxon>
        <taxon>Actinomycetota</taxon>
        <taxon>Actinomycetes</taxon>
        <taxon>Mycobacteriales</taxon>
        <taxon>Corynebacteriaceae</taxon>
        <taxon>Corynebacterium</taxon>
    </lineage>
</organism>
<feature type="signal peptide" evidence="1">
    <location>
        <begin position="1"/>
        <end position="30"/>
    </location>
</feature>
<evidence type="ECO:0000256" key="1">
    <source>
        <dbReference type="SAM" id="SignalP"/>
    </source>
</evidence>
<comment type="caution">
    <text evidence="2">The sequence shown here is derived from an EMBL/GenBank/DDBJ whole genome shotgun (WGS) entry which is preliminary data.</text>
</comment>
<accession>A0A418Q5J0</accession>
<keyword evidence="1" id="KW-0732">Signal</keyword>
<dbReference type="Proteomes" id="UP000285278">
    <property type="component" value="Unassembled WGS sequence"/>
</dbReference>
<dbReference type="RefSeq" id="WP_119665137.1">
    <property type="nucleotide sequence ID" value="NZ_QXJK01000011.1"/>
</dbReference>
<evidence type="ECO:0000313" key="3">
    <source>
        <dbReference type="Proteomes" id="UP000285278"/>
    </source>
</evidence>
<sequence length="252" mass="25681">MKNTFRRIAAAGSVALATTLAATLASPAGAVPLANGYTPSPERGTCFNLCGDAWGLGFDLFAVAPRHKIWLDNGGRTGGLTAGSAQNALEGAGVNGPLTTALGALGFANNAQNFFGSPEEVAKAFQDELAALAKSKGLTDEQVAGMRKELGNWGNFVLGGKIYGLTNEQARKFGELRPLFLDRVQYAGTQRALRELFAALDNLKSGKDLTWGPIAAGSSLPGGPIGGTNGFHPADDIGGLAGGSSGLVSGSS</sequence>
<proteinExistence type="predicted"/>
<protein>
    <submittedName>
        <fullName evidence="2">Uncharacterized protein</fullName>
    </submittedName>
</protein>
<gene>
    <name evidence="2" type="ORF">D3M95_09255</name>
</gene>
<dbReference type="STRING" id="1451189.CFAL_01245"/>
<evidence type="ECO:0000313" key="2">
    <source>
        <dbReference type="EMBL" id="RIX33870.1"/>
    </source>
</evidence>
<name>A0A418Q5J0_9CORY</name>